<evidence type="ECO:0000313" key="8">
    <source>
        <dbReference type="Proteomes" id="UP000809273"/>
    </source>
</evidence>
<dbReference type="Pfam" id="PF01546">
    <property type="entry name" value="Peptidase_M20"/>
    <property type="match status" value="1"/>
</dbReference>
<dbReference type="InterPro" id="IPR047177">
    <property type="entry name" value="Pept_M20A"/>
</dbReference>
<dbReference type="PANTHER" id="PTHR45962:SF1">
    <property type="entry name" value="N-FATTY-ACYL-AMINO ACID SYNTHASE_HYDROLASE PM20D1"/>
    <property type="match status" value="1"/>
</dbReference>
<dbReference type="Proteomes" id="UP000809273">
    <property type="component" value="Unassembled WGS sequence"/>
</dbReference>
<evidence type="ECO:0000256" key="4">
    <source>
        <dbReference type="ARBA" id="ARBA00022801"/>
    </source>
</evidence>
<dbReference type="PIRSF" id="PIRSF036696">
    <property type="entry name" value="ACY-1"/>
    <property type="match status" value="1"/>
</dbReference>
<evidence type="ECO:0000256" key="1">
    <source>
        <dbReference type="ARBA" id="ARBA00006247"/>
    </source>
</evidence>
<keyword evidence="4" id="KW-0378">Hydrolase</keyword>
<reference evidence="7" key="2">
    <citation type="submission" date="2021-01" db="EMBL/GenBank/DDBJ databases">
        <authorList>
            <person name="Hahn C.R."/>
            <person name="Youssef N.H."/>
            <person name="Elshahed M."/>
        </authorList>
    </citation>
    <scope>NUCLEOTIDE SEQUENCE</scope>
    <source>
        <strain evidence="7">Zod_Metabat.24</strain>
    </source>
</reference>
<dbReference type="GO" id="GO:0008233">
    <property type="term" value="F:peptidase activity"/>
    <property type="evidence" value="ECO:0007669"/>
    <property type="project" value="UniProtKB-KW"/>
</dbReference>
<gene>
    <name evidence="7" type="ORF">JW984_04840</name>
</gene>
<dbReference type="Pfam" id="PF07687">
    <property type="entry name" value="M20_dimer"/>
    <property type="match status" value="1"/>
</dbReference>
<dbReference type="PANTHER" id="PTHR45962">
    <property type="entry name" value="N-FATTY-ACYL-AMINO ACID SYNTHASE/HYDROLASE PM20D1"/>
    <property type="match status" value="1"/>
</dbReference>
<dbReference type="Gene3D" id="3.40.630.10">
    <property type="entry name" value="Zn peptidases"/>
    <property type="match status" value="1"/>
</dbReference>
<dbReference type="AlphaFoldDB" id="A0A9D8PNW2"/>
<comment type="similarity">
    <text evidence="1">Belongs to the peptidase M20A family.</text>
</comment>
<dbReference type="InterPro" id="IPR036264">
    <property type="entry name" value="Bact_exopeptidase_dim_dom"/>
</dbReference>
<evidence type="ECO:0000313" key="7">
    <source>
        <dbReference type="EMBL" id="MBN1572507.1"/>
    </source>
</evidence>
<name>A0A9D8PNW2_9DELT</name>
<dbReference type="InterPro" id="IPR002933">
    <property type="entry name" value="Peptidase_M20"/>
</dbReference>
<feature type="domain" description="Peptidase M20 dimerisation" evidence="6">
    <location>
        <begin position="183"/>
        <end position="327"/>
    </location>
</feature>
<accession>A0A9D8PNW2</accession>
<evidence type="ECO:0000256" key="2">
    <source>
        <dbReference type="ARBA" id="ARBA00022670"/>
    </source>
</evidence>
<dbReference type="SUPFAM" id="SSF55031">
    <property type="entry name" value="Bacterial exopeptidase dimerisation domain"/>
    <property type="match status" value="1"/>
</dbReference>
<keyword evidence="3" id="KW-0479">Metal-binding</keyword>
<comment type="caution">
    <text evidence="7">The sequence shown here is derived from an EMBL/GenBank/DDBJ whole genome shotgun (WGS) entry which is preliminary data.</text>
</comment>
<dbReference type="EMBL" id="JAFGIX010000023">
    <property type="protein sequence ID" value="MBN1572507.1"/>
    <property type="molecule type" value="Genomic_DNA"/>
</dbReference>
<evidence type="ECO:0000256" key="5">
    <source>
        <dbReference type="ARBA" id="ARBA00022833"/>
    </source>
</evidence>
<protein>
    <submittedName>
        <fullName evidence="7">M20/M25/M40 family metallo-hydrolase</fullName>
    </submittedName>
</protein>
<dbReference type="GO" id="GO:0006508">
    <property type="term" value="P:proteolysis"/>
    <property type="evidence" value="ECO:0007669"/>
    <property type="project" value="UniProtKB-KW"/>
</dbReference>
<dbReference type="GO" id="GO:0046872">
    <property type="term" value="F:metal ion binding"/>
    <property type="evidence" value="ECO:0007669"/>
    <property type="project" value="UniProtKB-KW"/>
</dbReference>
<evidence type="ECO:0000256" key="3">
    <source>
        <dbReference type="ARBA" id="ARBA00022723"/>
    </source>
</evidence>
<dbReference type="SUPFAM" id="SSF53187">
    <property type="entry name" value="Zn-dependent exopeptidases"/>
    <property type="match status" value="1"/>
</dbReference>
<dbReference type="Gene3D" id="3.30.70.360">
    <property type="match status" value="1"/>
</dbReference>
<reference evidence="7" key="1">
    <citation type="journal article" date="2021" name="Environ. Microbiol.">
        <title>Genomic characterization of three novel Desulfobacterota classes expand the metabolic and phylogenetic diversity of the phylum.</title>
        <authorList>
            <person name="Murphy C.L."/>
            <person name="Biggerstaff J."/>
            <person name="Eichhorn A."/>
            <person name="Ewing E."/>
            <person name="Shahan R."/>
            <person name="Soriano D."/>
            <person name="Stewart S."/>
            <person name="VanMol K."/>
            <person name="Walker R."/>
            <person name="Walters P."/>
            <person name="Elshahed M.S."/>
            <person name="Youssef N.H."/>
        </authorList>
    </citation>
    <scope>NUCLEOTIDE SEQUENCE</scope>
    <source>
        <strain evidence="7">Zod_Metabat.24</strain>
    </source>
</reference>
<dbReference type="Gene3D" id="1.10.150.900">
    <property type="match status" value="1"/>
</dbReference>
<dbReference type="InterPro" id="IPR011650">
    <property type="entry name" value="Peptidase_M20_dimer"/>
</dbReference>
<sequence>MDEAVKLLSQYIGINTTNPPGNEIDGAKFFADIFDKEGIEYKIYEPAQGRGSIRAVIPGSGQKDPLILMHHIDVVAADKTEWSFDPFSGEVVDGYILGRGALDTKGLGIMELIAFLKVKRNGITPNRDLIFLAEADEEAAGSEGMAYLLEKHPDDFKAGLVINEGGFAIEGLLPENPLFLVATAEKGVCWLELTASGSPGHASTPHSNNALEKLNRALTRLLNTEIPFEVKPNVAKYFDGLAHGWPFLKPYLDDPRPEVLIETMKGVGLLDNPVFAAQLKNTVCLTVMASGDKTNIIPSSAKAHLDCRILPGVELNDFVDTIRERMGGDAEIEIKFLDTSTANISPDDTEEYRTIEGVIKKHWPDAVVTPYMLTGGSDSRFFRDRGVNCYGILPGLFRLEDVDTIHGIDEKISVDNLLKGTEVVTDIVKVLCT</sequence>
<keyword evidence="2" id="KW-0645">Protease</keyword>
<keyword evidence="5" id="KW-0862">Zinc</keyword>
<evidence type="ECO:0000259" key="6">
    <source>
        <dbReference type="Pfam" id="PF07687"/>
    </source>
</evidence>
<proteinExistence type="inferred from homology"/>
<organism evidence="7 8">
    <name type="scientific">Candidatus Zymogenus saltonus</name>
    <dbReference type="NCBI Taxonomy" id="2844893"/>
    <lineage>
        <taxon>Bacteria</taxon>
        <taxon>Deltaproteobacteria</taxon>
        <taxon>Candidatus Zymogenia</taxon>
        <taxon>Candidatus Zymogeniales</taxon>
        <taxon>Candidatus Zymogenaceae</taxon>
        <taxon>Candidatus Zymogenus</taxon>
    </lineage>
</organism>